<name>A0A517TCJ1_9PLAN</name>
<dbReference type="KEGG" id="chya:V22_33610"/>
<protein>
    <recommendedName>
        <fullName evidence="3">Gamma-butyrobetaine hydroxylase-like N-terminal domain-containing protein</fullName>
    </recommendedName>
</protein>
<dbReference type="Pfam" id="PF06155">
    <property type="entry name" value="GBBH-like_N"/>
    <property type="match status" value="1"/>
</dbReference>
<organism evidence="4 5">
    <name type="scientific">Calycomorphotria hydatis</name>
    <dbReference type="NCBI Taxonomy" id="2528027"/>
    <lineage>
        <taxon>Bacteria</taxon>
        <taxon>Pseudomonadati</taxon>
        <taxon>Planctomycetota</taxon>
        <taxon>Planctomycetia</taxon>
        <taxon>Planctomycetales</taxon>
        <taxon>Planctomycetaceae</taxon>
        <taxon>Calycomorphotria</taxon>
    </lineage>
</organism>
<gene>
    <name evidence="4" type="ORF">V22_33610</name>
</gene>
<reference evidence="4 5" key="1">
    <citation type="submission" date="2019-02" db="EMBL/GenBank/DDBJ databases">
        <title>Deep-cultivation of Planctomycetes and their phenomic and genomic characterization uncovers novel biology.</title>
        <authorList>
            <person name="Wiegand S."/>
            <person name="Jogler M."/>
            <person name="Boedeker C."/>
            <person name="Pinto D."/>
            <person name="Vollmers J."/>
            <person name="Rivas-Marin E."/>
            <person name="Kohn T."/>
            <person name="Peeters S.H."/>
            <person name="Heuer A."/>
            <person name="Rast P."/>
            <person name="Oberbeckmann S."/>
            <person name="Bunk B."/>
            <person name="Jeske O."/>
            <person name="Meyerdierks A."/>
            <person name="Storesund J.E."/>
            <person name="Kallscheuer N."/>
            <person name="Luecker S."/>
            <person name="Lage O.M."/>
            <person name="Pohl T."/>
            <person name="Merkel B.J."/>
            <person name="Hornburger P."/>
            <person name="Mueller R.-W."/>
            <person name="Bruemmer F."/>
            <person name="Labrenz M."/>
            <person name="Spormann A.M."/>
            <person name="Op den Camp H."/>
            <person name="Overmann J."/>
            <person name="Amann R."/>
            <person name="Jetten M.S.M."/>
            <person name="Mascher T."/>
            <person name="Medema M.H."/>
            <person name="Devos D.P."/>
            <person name="Kaster A.-K."/>
            <person name="Ovreas L."/>
            <person name="Rohde M."/>
            <person name="Galperin M.Y."/>
            <person name="Jogler C."/>
        </authorList>
    </citation>
    <scope>NUCLEOTIDE SEQUENCE [LARGE SCALE GENOMIC DNA]</scope>
    <source>
        <strain evidence="4 5">V22</strain>
    </source>
</reference>
<dbReference type="EMBL" id="CP036316">
    <property type="protein sequence ID" value="QDT66097.1"/>
    <property type="molecule type" value="Genomic_DNA"/>
</dbReference>
<dbReference type="Proteomes" id="UP000319976">
    <property type="component" value="Chromosome"/>
</dbReference>
<evidence type="ECO:0000256" key="2">
    <source>
        <dbReference type="ARBA" id="ARBA00023004"/>
    </source>
</evidence>
<feature type="domain" description="Gamma-butyrobetaine hydroxylase-like N-terminal" evidence="3">
    <location>
        <begin position="9"/>
        <end position="93"/>
    </location>
</feature>
<evidence type="ECO:0000256" key="1">
    <source>
        <dbReference type="ARBA" id="ARBA00022723"/>
    </source>
</evidence>
<proteinExistence type="predicted"/>
<dbReference type="Gene3D" id="3.30.2020.30">
    <property type="match status" value="1"/>
</dbReference>
<accession>A0A517TCJ1</accession>
<evidence type="ECO:0000313" key="5">
    <source>
        <dbReference type="Proteomes" id="UP000319976"/>
    </source>
</evidence>
<keyword evidence="1" id="KW-0479">Metal-binding</keyword>
<dbReference type="PANTHER" id="PTHR35303:SF5">
    <property type="entry name" value="OS02G0197800 PROTEIN"/>
    <property type="match status" value="1"/>
</dbReference>
<evidence type="ECO:0000313" key="4">
    <source>
        <dbReference type="EMBL" id="QDT66097.1"/>
    </source>
</evidence>
<keyword evidence="2" id="KW-0408">Iron</keyword>
<dbReference type="PANTHER" id="PTHR35303">
    <property type="entry name" value="OS02G0197800 PROTEIN"/>
    <property type="match status" value="1"/>
</dbReference>
<dbReference type="GO" id="GO:0046872">
    <property type="term" value="F:metal ion binding"/>
    <property type="evidence" value="ECO:0007669"/>
    <property type="project" value="UniProtKB-KW"/>
</dbReference>
<dbReference type="RefSeq" id="WP_231734055.1">
    <property type="nucleotide sequence ID" value="NZ_CP036316.1"/>
</dbReference>
<dbReference type="AlphaFoldDB" id="A0A517TCJ1"/>
<keyword evidence="5" id="KW-1185">Reference proteome</keyword>
<dbReference type="InterPro" id="IPR038492">
    <property type="entry name" value="GBBH-like_N_sf"/>
</dbReference>
<evidence type="ECO:0000259" key="3">
    <source>
        <dbReference type="Pfam" id="PF06155"/>
    </source>
</evidence>
<dbReference type="InterPro" id="IPR010376">
    <property type="entry name" value="GBBH-like_N"/>
</dbReference>
<sequence>MSASPIDIRALRDESRFEFVWPGGETTTLPFRFLRGRCPCANCVSENTGERLVGPEDVPADIAPVSLDTAGNYALKIGWSDNHDTGLFTWTYLKQLAHEHSQNQ</sequence>